<keyword evidence="1" id="KW-0677">Repeat</keyword>
<gene>
    <name evidence="4" type="ORF">RJ641_033042</name>
</gene>
<organism evidence="4 5">
    <name type="scientific">Dillenia turbinata</name>
    <dbReference type="NCBI Taxonomy" id="194707"/>
    <lineage>
        <taxon>Eukaryota</taxon>
        <taxon>Viridiplantae</taxon>
        <taxon>Streptophyta</taxon>
        <taxon>Embryophyta</taxon>
        <taxon>Tracheophyta</taxon>
        <taxon>Spermatophyta</taxon>
        <taxon>Magnoliopsida</taxon>
        <taxon>eudicotyledons</taxon>
        <taxon>Gunneridae</taxon>
        <taxon>Pentapetalae</taxon>
        <taxon>Dilleniales</taxon>
        <taxon>Dilleniaceae</taxon>
        <taxon>Dillenia</taxon>
    </lineage>
</organism>
<evidence type="ECO:0000256" key="3">
    <source>
        <dbReference type="SAM" id="MobiDB-lite"/>
    </source>
</evidence>
<keyword evidence="5" id="KW-1185">Reference proteome</keyword>
<dbReference type="Pfam" id="PF13041">
    <property type="entry name" value="PPR_2"/>
    <property type="match status" value="1"/>
</dbReference>
<dbReference type="GO" id="GO:0003729">
    <property type="term" value="F:mRNA binding"/>
    <property type="evidence" value="ECO:0007669"/>
    <property type="project" value="TreeGrafter"/>
</dbReference>
<dbReference type="PANTHER" id="PTHR47932:SF23">
    <property type="entry name" value="PENTACOTRIPEPTIDE-REPEAT REGION OF PRORP DOMAIN-CONTAINING PROTEIN"/>
    <property type="match status" value="1"/>
</dbReference>
<dbReference type="InterPro" id="IPR011990">
    <property type="entry name" value="TPR-like_helical_dom_sf"/>
</dbReference>
<sequence length="490" mass="55856">MLPSCFIKEKGMGQMIIPRRDEEREIRDLKKKDKGKRKVNFSMSELMGVADMMKNKVAEGLSYNPKVRFGQKRMKLDLVESPKVGLLRPKEQQITTLGLSSKPSIEGPHCRSKSINLLMDLNPHAMDPGEEMQDFSGTTQIGLQRDAEGCKLLRSRKSIPAGLPSGMELPRRLNPEELCDILTLQEDPLVFLELFNWASQQPREMDDVVNQVLAIPNMGSEALYNTMIYYFTDNGKLSRAVNIFRHMKKSRNLDCRPSTRTYNLLFAAFFMIKVVNSLALGGETDEAVNFLWEMIEKHRSVDFITYCTLLDEICRKGRAQQALYLLNKLQEKRLVDEITYRKLSNVLEDDFNHSIDKQNQECAQFRKLGANQKEHPARYFMLFMPSLKRNMRSSIYSQFAINLVDYVGVGMKLQTHTGEPPHFSPQQSVVSGRMILTIILALFDPESFSKMEAPLDATSCPHQLDTSAHSLPEPSRGSSSQLAKEDLMLT</sequence>
<dbReference type="PROSITE" id="PS51375">
    <property type="entry name" value="PPR"/>
    <property type="match status" value="2"/>
</dbReference>
<evidence type="ECO:0000256" key="2">
    <source>
        <dbReference type="PROSITE-ProRule" id="PRU00708"/>
    </source>
</evidence>
<evidence type="ECO:0000313" key="4">
    <source>
        <dbReference type="EMBL" id="KAK6936012.1"/>
    </source>
</evidence>
<dbReference type="Gene3D" id="1.25.40.10">
    <property type="entry name" value="Tetratricopeptide repeat domain"/>
    <property type="match status" value="1"/>
</dbReference>
<comment type="caution">
    <text evidence="4">The sequence shown here is derived from an EMBL/GenBank/DDBJ whole genome shotgun (WGS) entry which is preliminary data.</text>
</comment>
<reference evidence="4 5" key="1">
    <citation type="submission" date="2023-12" db="EMBL/GenBank/DDBJ databases">
        <title>A high-quality genome assembly for Dillenia turbinata (Dilleniales).</title>
        <authorList>
            <person name="Chanderbali A."/>
        </authorList>
    </citation>
    <scope>NUCLEOTIDE SEQUENCE [LARGE SCALE GENOMIC DNA]</scope>
    <source>
        <strain evidence="4">LSX21</strain>
        <tissue evidence="4">Leaf</tissue>
    </source>
</reference>
<feature type="repeat" description="PPR" evidence="2">
    <location>
        <begin position="220"/>
        <end position="250"/>
    </location>
</feature>
<name>A0AAN8VYX5_9MAGN</name>
<proteinExistence type="predicted"/>
<dbReference type="InterPro" id="IPR002885">
    <property type="entry name" value="PPR_rpt"/>
</dbReference>
<dbReference type="Proteomes" id="UP001370490">
    <property type="component" value="Unassembled WGS sequence"/>
</dbReference>
<evidence type="ECO:0000256" key="1">
    <source>
        <dbReference type="ARBA" id="ARBA00022737"/>
    </source>
</evidence>
<feature type="region of interest" description="Disordered" evidence="3">
    <location>
        <begin position="459"/>
        <end position="490"/>
    </location>
</feature>
<dbReference type="NCBIfam" id="TIGR00756">
    <property type="entry name" value="PPR"/>
    <property type="match status" value="1"/>
</dbReference>
<dbReference type="EMBL" id="JBAMMX010000007">
    <property type="protein sequence ID" value="KAK6936012.1"/>
    <property type="molecule type" value="Genomic_DNA"/>
</dbReference>
<dbReference type="Pfam" id="PF01535">
    <property type="entry name" value="PPR"/>
    <property type="match status" value="1"/>
</dbReference>
<feature type="repeat" description="PPR" evidence="2">
    <location>
        <begin position="302"/>
        <end position="336"/>
    </location>
</feature>
<dbReference type="PANTHER" id="PTHR47932">
    <property type="entry name" value="ATPASE EXPRESSION PROTEIN 3"/>
    <property type="match status" value="1"/>
</dbReference>
<accession>A0AAN8VYX5</accession>
<protein>
    <submittedName>
        <fullName evidence="4">Pentatricopeptide repeat</fullName>
    </submittedName>
</protein>
<feature type="compositionally biased region" description="Polar residues" evidence="3">
    <location>
        <begin position="460"/>
        <end position="469"/>
    </location>
</feature>
<evidence type="ECO:0000313" key="5">
    <source>
        <dbReference type="Proteomes" id="UP001370490"/>
    </source>
</evidence>
<dbReference type="AlphaFoldDB" id="A0AAN8VYX5"/>